<evidence type="ECO:0000313" key="3">
    <source>
        <dbReference type="EMBL" id="KAB2599641.1"/>
    </source>
</evidence>
<dbReference type="GO" id="GO:0003723">
    <property type="term" value="F:RNA binding"/>
    <property type="evidence" value="ECO:0007669"/>
    <property type="project" value="InterPro"/>
</dbReference>
<dbReference type="GO" id="GO:0009451">
    <property type="term" value="P:RNA modification"/>
    <property type="evidence" value="ECO:0007669"/>
    <property type="project" value="InterPro"/>
</dbReference>
<comment type="caution">
    <text evidence="3">The sequence shown here is derived from an EMBL/GenBank/DDBJ whole genome shotgun (WGS) entry which is preliminary data.</text>
</comment>
<reference evidence="3 4" key="1">
    <citation type="submission" date="2019-09" db="EMBL/GenBank/DDBJ databases">
        <authorList>
            <person name="Ou C."/>
        </authorList>
    </citation>
    <scope>NUCLEOTIDE SEQUENCE [LARGE SCALE GENOMIC DNA]</scope>
    <source>
        <strain evidence="3">S2</strain>
        <tissue evidence="3">Leaf</tissue>
    </source>
</reference>
<evidence type="ECO:0000313" key="4">
    <source>
        <dbReference type="Proteomes" id="UP000327157"/>
    </source>
</evidence>
<accession>A0A5N5FCT0</accession>
<dbReference type="AlphaFoldDB" id="A0A5N5FCT0"/>
<sequence length="134" mass="15700">MAACQIHGENELGEYAARQLLELESHDDGALVALSNIYSKQRRWKEEEKKEAILLHSEKLALSYCSSIRIVKNLRICKDWLTLMKLASTVYEREIIVRDRTRFHHYKHGFSSCKDLLVNYILRLRLNLILLAKT</sequence>
<dbReference type="InterPro" id="IPR046960">
    <property type="entry name" value="PPR_At4g14850-like_plant"/>
</dbReference>
<reference evidence="3 4" key="3">
    <citation type="submission" date="2019-11" db="EMBL/GenBank/DDBJ databases">
        <title>A de novo genome assembly of a pear dwarfing rootstock.</title>
        <authorList>
            <person name="Wang F."/>
            <person name="Wang J."/>
            <person name="Li S."/>
            <person name="Zhang Y."/>
            <person name="Fang M."/>
            <person name="Ma L."/>
            <person name="Zhao Y."/>
            <person name="Jiang S."/>
        </authorList>
    </citation>
    <scope>NUCLEOTIDE SEQUENCE [LARGE SCALE GENOMIC DNA]</scope>
    <source>
        <strain evidence="3">S2</strain>
        <tissue evidence="3">Leaf</tissue>
    </source>
</reference>
<name>A0A5N5FCT0_9ROSA</name>
<proteinExistence type="inferred from homology"/>
<dbReference type="InterPro" id="IPR032867">
    <property type="entry name" value="DYW_dom"/>
</dbReference>
<organism evidence="3 4">
    <name type="scientific">Pyrus ussuriensis x Pyrus communis</name>
    <dbReference type="NCBI Taxonomy" id="2448454"/>
    <lineage>
        <taxon>Eukaryota</taxon>
        <taxon>Viridiplantae</taxon>
        <taxon>Streptophyta</taxon>
        <taxon>Embryophyta</taxon>
        <taxon>Tracheophyta</taxon>
        <taxon>Spermatophyta</taxon>
        <taxon>Magnoliopsida</taxon>
        <taxon>eudicotyledons</taxon>
        <taxon>Gunneridae</taxon>
        <taxon>Pentapetalae</taxon>
        <taxon>rosids</taxon>
        <taxon>fabids</taxon>
        <taxon>Rosales</taxon>
        <taxon>Rosaceae</taxon>
        <taxon>Amygdaloideae</taxon>
        <taxon>Maleae</taxon>
        <taxon>Pyrus</taxon>
    </lineage>
</organism>
<protein>
    <submittedName>
        <fullName evidence="3">Pentatricopeptide repeat-containing protein</fullName>
    </submittedName>
</protein>
<dbReference type="OrthoDB" id="185373at2759"/>
<dbReference type="Pfam" id="PF14432">
    <property type="entry name" value="DYW_deaminase"/>
    <property type="match status" value="1"/>
</dbReference>
<keyword evidence="4" id="KW-1185">Reference proteome</keyword>
<gene>
    <name evidence="3" type="ORF">D8674_009912</name>
</gene>
<dbReference type="Proteomes" id="UP000327157">
    <property type="component" value="Chromosome 13"/>
</dbReference>
<dbReference type="EMBL" id="SMOL01000753">
    <property type="protein sequence ID" value="KAB2599641.1"/>
    <property type="molecule type" value="Genomic_DNA"/>
</dbReference>
<dbReference type="PANTHER" id="PTHR47926">
    <property type="entry name" value="PENTATRICOPEPTIDE REPEAT-CONTAINING PROTEIN"/>
    <property type="match status" value="1"/>
</dbReference>
<feature type="domain" description="DYW" evidence="2">
    <location>
        <begin position="42"/>
        <end position="115"/>
    </location>
</feature>
<dbReference type="GO" id="GO:0008270">
    <property type="term" value="F:zinc ion binding"/>
    <property type="evidence" value="ECO:0007669"/>
    <property type="project" value="InterPro"/>
</dbReference>
<evidence type="ECO:0000259" key="2">
    <source>
        <dbReference type="Pfam" id="PF14432"/>
    </source>
</evidence>
<dbReference type="PANTHER" id="PTHR47926:SF347">
    <property type="entry name" value="PENTATRICOPEPTIDE REPEAT-CONTAINING PROTEIN"/>
    <property type="match status" value="1"/>
</dbReference>
<evidence type="ECO:0000256" key="1">
    <source>
        <dbReference type="ARBA" id="ARBA00006643"/>
    </source>
</evidence>
<reference evidence="4" key="2">
    <citation type="submission" date="2019-10" db="EMBL/GenBank/DDBJ databases">
        <title>A de novo genome assembly of a pear dwarfing rootstock.</title>
        <authorList>
            <person name="Wang F."/>
            <person name="Wang J."/>
            <person name="Li S."/>
            <person name="Zhang Y."/>
            <person name="Fang M."/>
            <person name="Ma L."/>
            <person name="Zhao Y."/>
            <person name="Jiang S."/>
        </authorList>
    </citation>
    <scope>NUCLEOTIDE SEQUENCE [LARGE SCALE GENOMIC DNA]</scope>
</reference>
<comment type="similarity">
    <text evidence="1">Belongs to the PPR family. PCMP-H subfamily.</text>
</comment>